<accession>A0A3M9MDV4</accession>
<evidence type="ECO:0000256" key="1">
    <source>
        <dbReference type="SAM" id="Phobius"/>
    </source>
</evidence>
<name>A0A3M9MDV4_9MICO</name>
<feature type="transmembrane region" description="Helical" evidence="1">
    <location>
        <begin position="23"/>
        <end position="44"/>
    </location>
</feature>
<comment type="caution">
    <text evidence="2">The sequence shown here is derived from an EMBL/GenBank/DDBJ whole genome shotgun (WGS) entry which is preliminary data.</text>
</comment>
<evidence type="ECO:0000313" key="3">
    <source>
        <dbReference type="Proteomes" id="UP000271678"/>
    </source>
</evidence>
<protein>
    <submittedName>
        <fullName evidence="2">DUF3533 domain-containing protein</fullName>
    </submittedName>
</protein>
<reference evidence="2 3" key="1">
    <citation type="submission" date="2018-11" db="EMBL/GenBank/DDBJ databases">
        <title>Draft genome of Simplicispira Flexivirga sp. BO-16.</title>
        <authorList>
            <person name="Im W.T."/>
        </authorList>
    </citation>
    <scope>NUCLEOTIDE SEQUENCE [LARGE SCALE GENOMIC DNA]</scope>
    <source>
        <strain evidence="2 3">BO-16</strain>
    </source>
</reference>
<feature type="transmembrane region" description="Helical" evidence="1">
    <location>
        <begin position="310"/>
        <end position="331"/>
    </location>
</feature>
<dbReference type="AlphaFoldDB" id="A0A3M9MDV4"/>
<feature type="transmembrane region" description="Helical" evidence="1">
    <location>
        <begin position="220"/>
        <end position="237"/>
    </location>
</feature>
<keyword evidence="1" id="KW-0812">Transmembrane</keyword>
<dbReference type="OrthoDB" id="3288304at2"/>
<keyword evidence="1" id="KW-1133">Transmembrane helix</keyword>
<evidence type="ECO:0000313" key="2">
    <source>
        <dbReference type="EMBL" id="RNI23317.1"/>
    </source>
</evidence>
<gene>
    <name evidence="2" type="ORF">EFY87_07530</name>
</gene>
<sequence length="346" mass="35639">MTTPQDTPATLGRELRRITAPRTLALLVGVLVLQLGFILSYVGAFHAPRPQHIPISIAAGAQSAHLVEQINGIDGTPLRAHAAADETSARESVTSGDRSAALVMNPHSTTDTLYVASGGGAAVVTAVEQVVGQVESSQHRSATTVDLVPLQAHDARGLTGFYLVIGWIVGGYLVAAAIGVMSGGRVRNLAEAGGRILLVVPYSIVSGLAGALIVDQWLSALTGHFAALWGVGTLLVLSSAVITLFMDALVGTVGIGVTILIFVVLGNPSAGGPYQYDLLPAFWRTIGPFIPNGAGTTAVRDIVYFGGRGIGGPMLCLVAYILIGIIGTLAASAQIGDPRRDEPAAQ</sequence>
<organism evidence="2 3">
    <name type="scientific">Flexivirga caeni</name>
    <dbReference type="NCBI Taxonomy" id="2294115"/>
    <lineage>
        <taxon>Bacteria</taxon>
        <taxon>Bacillati</taxon>
        <taxon>Actinomycetota</taxon>
        <taxon>Actinomycetes</taxon>
        <taxon>Micrococcales</taxon>
        <taxon>Dermacoccaceae</taxon>
        <taxon>Flexivirga</taxon>
    </lineage>
</organism>
<feature type="transmembrane region" description="Helical" evidence="1">
    <location>
        <begin position="160"/>
        <end position="184"/>
    </location>
</feature>
<feature type="transmembrane region" description="Helical" evidence="1">
    <location>
        <begin position="244"/>
        <end position="265"/>
    </location>
</feature>
<keyword evidence="1" id="KW-0472">Membrane</keyword>
<dbReference type="Proteomes" id="UP000271678">
    <property type="component" value="Unassembled WGS sequence"/>
</dbReference>
<keyword evidence="3" id="KW-1185">Reference proteome</keyword>
<feature type="transmembrane region" description="Helical" evidence="1">
    <location>
        <begin position="196"/>
        <end position="214"/>
    </location>
</feature>
<dbReference type="EMBL" id="RJJQ01000005">
    <property type="protein sequence ID" value="RNI23317.1"/>
    <property type="molecule type" value="Genomic_DNA"/>
</dbReference>
<proteinExistence type="predicted"/>